<proteinExistence type="predicted"/>
<keyword evidence="2" id="KW-1003">Cell membrane</keyword>
<organism evidence="9 10">
    <name type="scientific">Psychromarinibacter halotolerans</name>
    <dbReference type="NCBI Taxonomy" id="1775175"/>
    <lineage>
        <taxon>Bacteria</taxon>
        <taxon>Pseudomonadati</taxon>
        <taxon>Pseudomonadota</taxon>
        <taxon>Alphaproteobacteria</taxon>
        <taxon>Rhodobacterales</taxon>
        <taxon>Paracoccaceae</taxon>
        <taxon>Psychromarinibacter</taxon>
    </lineage>
</organism>
<dbReference type="InterPro" id="IPR011701">
    <property type="entry name" value="MFS"/>
</dbReference>
<dbReference type="PROSITE" id="PS00216">
    <property type="entry name" value="SUGAR_TRANSPORT_1"/>
    <property type="match status" value="1"/>
</dbReference>
<dbReference type="InterPro" id="IPR036259">
    <property type="entry name" value="MFS_trans_sf"/>
</dbReference>
<sequence>MQKKALSQPEFVALMAMMIASVAFAVDSMLPALTEISNTLTPDDPNRAQLIITSFVLGMGLATMVTGPLSDRFGRKPIIIGGFTLYIVGALLCYVAPTLELLLAARLVQGLGAAGPRVAALALVRDVYEGRRMAQIMSFTMMVFTLVPAVAPLTGQFFIAIADWRAIFLGYVGFATIVGLWLLLRQPETLAAENRRPFKPSSLASGAKEILSNKTVSLTIASQAFVFAAMFTTLSTAEPVFNQVFDRAETFPYWFGAIALFSALGSFLNSRLVVRYGMRRIAQVAMTVQIVLSTTMTILVLTGALDGNLYFAAFLIWLQSIFLMAGLCIGNLNAIAMEPLGKMAGLGASVIGAIATVGAVIIAVPIGLSFDGTPLALTLGAAICYVFALTFLLIQMKLEGRSVIASPGAAAHPTAPAHPGTRPAVSQHS</sequence>
<dbReference type="Pfam" id="PF07690">
    <property type="entry name" value="MFS_1"/>
    <property type="match status" value="1"/>
</dbReference>
<evidence type="ECO:0000313" key="9">
    <source>
        <dbReference type="EMBL" id="MFC3143862.1"/>
    </source>
</evidence>
<feature type="domain" description="Major facilitator superfamily (MFS) profile" evidence="8">
    <location>
        <begin position="9"/>
        <end position="399"/>
    </location>
</feature>
<name>A0ABV7GXJ7_9RHOB</name>
<dbReference type="InterPro" id="IPR050189">
    <property type="entry name" value="MFS_Efflux_Transporters"/>
</dbReference>
<feature type="transmembrane region" description="Helical" evidence="7">
    <location>
        <begin position="48"/>
        <end position="66"/>
    </location>
</feature>
<feature type="transmembrane region" description="Helical" evidence="7">
    <location>
        <begin position="281"/>
        <end position="303"/>
    </location>
</feature>
<dbReference type="CDD" id="cd17320">
    <property type="entry name" value="MFS_MdfA_MDR_like"/>
    <property type="match status" value="1"/>
</dbReference>
<gene>
    <name evidence="9" type="ORF">ACFOGP_14165</name>
</gene>
<dbReference type="EMBL" id="JBHRTB010000010">
    <property type="protein sequence ID" value="MFC3143862.1"/>
    <property type="molecule type" value="Genomic_DNA"/>
</dbReference>
<evidence type="ECO:0000256" key="1">
    <source>
        <dbReference type="ARBA" id="ARBA00004651"/>
    </source>
</evidence>
<feature type="transmembrane region" description="Helical" evidence="7">
    <location>
        <begin position="78"/>
        <end position="97"/>
    </location>
</feature>
<keyword evidence="5 7" id="KW-0472">Membrane</keyword>
<feature type="region of interest" description="Disordered" evidence="6">
    <location>
        <begin position="408"/>
        <end position="429"/>
    </location>
</feature>
<dbReference type="SUPFAM" id="SSF103473">
    <property type="entry name" value="MFS general substrate transporter"/>
    <property type="match status" value="1"/>
</dbReference>
<dbReference type="PROSITE" id="PS50850">
    <property type="entry name" value="MFS"/>
    <property type="match status" value="1"/>
</dbReference>
<evidence type="ECO:0000259" key="8">
    <source>
        <dbReference type="PROSITE" id="PS50850"/>
    </source>
</evidence>
<evidence type="ECO:0000256" key="3">
    <source>
        <dbReference type="ARBA" id="ARBA00022692"/>
    </source>
</evidence>
<comment type="subcellular location">
    <subcellularLocation>
        <location evidence="1">Cell membrane</location>
        <topology evidence="1">Multi-pass membrane protein</topology>
    </subcellularLocation>
</comment>
<feature type="transmembrane region" description="Helical" evidence="7">
    <location>
        <begin position="215"/>
        <end position="234"/>
    </location>
</feature>
<feature type="transmembrane region" description="Helical" evidence="7">
    <location>
        <begin position="374"/>
        <end position="394"/>
    </location>
</feature>
<dbReference type="InterPro" id="IPR005829">
    <property type="entry name" value="Sugar_transporter_CS"/>
</dbReference>
<feature type="transmembrane region" description="Helical" evidence="7">
    <location>
        <begin position="309"/>
        <end position="332"/>
    </location>
</feature>
<feature type="transmembrane region" description="Helical" evidence="7">
    <location>
        <begin position="166"/>
        <end position="184"/>
    </location>
</feature>
<dbReference type="RefSeq" id="WP_275631134.1">
    <property type="nucleotide sequence ID" value="NZ_JARGYD010000001.1"/>
</dbReference>
<feature type="transmembrane region" description="Helical" evidence="7">
    <location>
        <begin position="12"/>
        <end position="33"/>
    </location>
</feature>
<keyword evidence="4 7" id="KW-1133">Transmembrane helix</keyword>
<comment type="caution">
    <text evidence="9">The sequence shown here is derived from an EMBL/GenBank/DDBJ whole genome shotgun (WGS) entry which is preliminary data.</text>
</comment>
<evidence type="ECO:0000256" key="5">
    <source>
        <dbReference type="ARBA" id="ARBA00023136"/>
    </source>
</evidence>
<evidence type="ECO:0000256" key="2">
    <source>
        <dbReference type="ARBA" id="ARBA00022475"/>
    </source>
</evidence>
<dbReference type="InterPro" id="IPR020846">
    <property type="entry name" value="MFS_dom"/>
</dbReference>
<feature type="transmembrane region" description="Helical" evidence="7">
    <location>
        <begin position="136"/>
        <end position="160"/>
    </location>
</feature>
<evidence type="ECO:0000256" key="4">
    <source>
        <dbReference type="ARBA" id="ARBA00022989"/>
    </source>
</evidence>
<dbReference type="Proteomes" id="UP001595632">
    <property type="component" value="Unassembled WGS sequence"/>
</dbReference>
<dbReference type="PANTHER" id="PTHR43124">
    <property type="entry name" value="PURINE EFFLUX PUMP PBUE"/>
    <property type="match status" value="1"/>
</dbReference>
<feature type="transmembrane region" description="Helical" evidence="7">
    <location>
        <begin position="103"/>
        <end position="124"/>
    </location>
</feature>
<evidence type="ECO:0000313" key="10">
    <source>
        <dbReference type="Proteomes" id="UP001595632"/>
    </source>
</evidence>
<keyword evidence="10" id="KW-1185">Reference proteome</keyword>
<evidence type="ECO:0000256" key="7">
    <source>
        <dbReference type="SAM" id="Phobius"/>
    </source>
</evidence>
<dbReference type="Gene3D" id="1.20.1720.10">
    <property type="entry name" value="Multidrug resistance protein D"/>
    <property type="match status" value="1"/>
</dbReference>
<dbReference type="PANTHER" id="PTHR43124:SF3">
    <property type="entry name" value="CHLORAMPHENICOL EFFLUX PUMP RV0191"/>
    <property type="match status" value="1"/>
</dbReference>
<feature type="transmembrane region" description="Helical" evidence="7">
    <location>
        <begin position="254"/>
        <end position="274"/>
    </location>
</feature>
<reference evidence="10" key="1">
    <citation type="journal article" date="2019" name="Int. J. Syst. Evol. Microbiol.">
        <title>The Global Catalogue of Microorganisms (GCM) 10K type strain sequencing project: providing services to taxonomists for standard genome sequencing and annotation.</title>
        <authorList>
            <consortium name="The Broad Institute Genomics Platform"/>
            <consortium name="The Broad Institute Genome Sequencing Center for Infectious Disease"/>
            <person name="Wu L."/>
            <person name="Ma J."/>
        </authorList>
    </citation>
    <scope>NUCLEOTIDE SEQUENCE [LARGE SCALE GENOMIC DNA]</scope>
    <source>
        <strain evidence="10">KCTC 52366</strain>
    </source>
</reference>
<keyword evidence="3 7" id="KW-0812">Transmembrane</keyword>
<accession>A0ABV7GXJ7</accession>
<feature type="transmembrane region" description="Helical" evidence="7">
    <location>
        <begin position="344"/>
        <end position="368"/>
    </location>
</feature>
<evidence type="ECO:0000256" key="6">
    <source>
        <dbReference type="SAM" id="MobiDB-lite"/>
    </source>
</evidence>
<protein>
    <submittedName>
        <fullName evidence="9">Multidrug effflux MFS transporter</fullName>
    </submittedName>
</protein>